<dbReference type="Pfam" id="PF00515">
    <property type="entry name" value="TPR_1"/>
    <property type="match status" value="1"/>
</dbReference>
<evidence type="ECO:0000313" key="5">
    <source>
        <dbReference type="EMBL" id="OQR91874.1"/>
    </source>
</evidence>
<dbReference type="PROSITE" id="PS50005">
    <property type="entry name" value="TPR"/>
    <property type="match status" value="3"/>
</dbReference>
<sequence>MAKRKRQEKEAAEQPAKNGKGKAVAKPATKKASQESDDEVEMDFDELVAAGGALQQLGAIEAATETFEKALALQPDDVDVMNSLANAYEACEEKAKAILLYEKVVAKVPTTAVAWFALGTLYQEKENLDKAIEAFRKVIDLDDDNASVAFAALANCYGEKGDIDGAVAVFEGAVAKDPVNPKYQYNLATMLVARGSKADQAKAVGIYETALTLETSRQREIYEDLAELFDTMGQHKRAQEARKKMEACPVPQDEEEAEEEASDDSDDDEADDVTTS</sequence>
<name>A0A1V9Z1J4_ACHHY</name>
<evidence type="ECO:0000313" key="6">
    <source>
        <dbReference type="Proteomes" id="UP000243579"/>
    </source>
</evidence>
<feature type="region of interest" description="Disordered" evidence="4">
    <location>
        <begin position="235"/>
        <end position="276"/>
    </location>
</feature>
<dbReference type="InterPro" id="IPR019734">
    <property type="entry name" value="TPR_rpt"/>
</dbReference>
<evidence type="ECO:0000256" key="4">
    <source>
        <dbReference type="SAM" id="MobiDB-lite"/>
    </source>
</evidence>
<evidence type="ECO:0000256" key="2">
    <source>
        <dbReference type="ARBA" id="ARBA00022803"/>
    </source>
</evidence>
<dbReference type="OrthoDB" id="29013at2759"/>
<protein>
    <submittedName>
        <fullName evidence="5">Uncharacterized protein</fullName>
    </submittedName>
</protein>
<dbReference type="SMART" id="SM00028">
    <property type="entry name" value="TPR"/>
    <property type="match status" value="5"/>
</dbReference>
<dbReference type="PANTHER" id="PTHR45586">
    <property type="entry name" value="TPR REPEAT-CONTAINING PROTEIN PA4667"/>
    <property type="match status" value="1"/>
</dbReference>
<dbReference type="InterPro" id="IPR051012">
    <property type="entry name" value="CellSynth/LPSAsmb/PSIAsmb"/>
</dbReference>
<dbReference type="EMBL" id="JNBR01000497">
    <property type="protein sequence ID" value="OQR91874.1"/>
    <property type="molecule type" value="Genomic_DNA"/>
</dbReference>
<feature type="compositionally biased region" description="Acidic residues" evidence="4">
    <location>
        <begin position="252"/>
        <end position="276"/>
    </location>
</feature>
<evidence type="ECO:0000256" key="1">
    <source>
        <dbReference type="ARBA" id="ARBA00022737"/>
    </source>
</evidence>
<keyword evidence="6" id="KW-1185">Reference proteome</keyword>
<dbReference type="InterPro" id="IPR011990">
    <property type="entry name" value="TPR-like_helical_dom_sf"/>
</dbReference>
<feature type="repeat" description="TPR" evidence="3">
    <location>
        <begin position="44"/>
        <end position="77"/>
    </location>
</feature>
<organism evidence="5 6">
    <name type="scientific">Achlya hypogyna</name>
    <name type="common">Oomycete</name>
    <name type="synonym">Protoachlya hypogyna</name>
    <dbReference type="NCBI Taxonomy" id="1202772"/>
    <lineage>
        <taxon>Eukaryota</taxon>
        <taxon>Sar</taxon>
        <taxon>Stramenopiles</taxon>
        <taxon>Oomycota</taxon>
        <taxon>Saprolegniomycetes</taxon>
        <taxon>Saprolegniales</taxon>
        <taxon>Achlyaceae</taxon>
        <taxon>Achlya</taxon>
    </lineage>
</organism>
<feature type="region of interest" description="Disordered" evidence="4">
    <location>
        <begin position="1"/>
        <end position="40"/>
    </location>
</feature>
<gene>
    <name evidence="5" type="ORF">ACHHYP_04280</name>
</gene>
<keyword evidence="1" id="KW-0677">Repeat</keyword>
<reference evidence="5 6" key="1">
    <citation type="journal article" date="2014" name="Genome Biol. Evol.">
        <title>The secreted proteins of Achlya hypogyna and Thraustotheca clavata identify the ancestral oomycete secretome and reveal gene acquisitions by horizontal gene transfer.</title>
        <authorList>
            <person name="Misner I."/>
            <person name="Blouin N."/>
            <person name="Leonard G."/>
            <person name="Richards T.A."/>
            <person name="Lane C.E."/>
        </authorList>
    </citation>
    <scope>NUCLEOTIDE SEQUENCE [LARGE SCALE GENOMIC DNA]</scope>
    <source>
        <strain evidence="5 6">ATCC 48635</strain>
    </source>
</reference>
<dbReference type="PROSITE" id="PS50293">
    <property type="entry name" value="TPR_REGION"/>
    <property type="match status" value="1"/>
</dbReference>
<evidence type="ECO:0000256" key="3">
    <source>
        <dbReference type="PROSITE-ProRule" id="PRU00339"/>
    </source>
</evidence>
<feature type="repeat" description="TPR" evidence="3">
    <location>
        <begin position="112"/>
        <end position="145"/>
    </location>
</feature>
<feature type="compositionally biased region" description="Basic and acidic residues" evidence="4">
    <location>
        <begin position="237"/>
        <end position="246"/>
    </location>
</feature>
<feature type="repeat" description="TPR" evidence="3">
    <location>
        <begin position="147"/>
        <end position="180"/>
    </location>
</feature>
<dbReference type="Proteomes" id="UP000243579">
    <property type="component" value="Unassembled WGS sequence"/>
</dbReference>
<dbReference type="PANTHER" id="PTHR45586:SF1">
    <property type="entry name" value="LIPOPOLYSACCHARIDE ASSEMBLY PROTEIN B"/>
    <property type="match status" value="1"/>
</dbReference>
<comment type="caution">
    <text evidence="5">The sequence shown here is derived from an EMBL/GenBank/DDBJ whole genome shotgun (WGS) entry which is preliminary data.</text>
</comment>
<proteinExistence type="predicted"/>
<dbReference type="Pfam" id="PF13432">
    <property type="entry name" value="TPR_16"/>
    <property type="match status" value="2"/>
</dbReference>
<dbReference type="AlphaFoldDB" id="A0A1V9Z1J4"/>
<dbReference type="Gene3D" id="1.25.40.10">
    <property type="entry name" value="Tetratricopeptide repeat domain"/>
    <property type="match status" value="2"/>
</dbReference>
<dbReference type="SUPFAM" id="SSF48452">
    <property type="entry name" value="TPR-like"/>
    <property type="match status" value="1"/>
</dbReference>
<accession>A0A1V9Z1J4</accession>
<dbReference type="STRING" id="1202772.A0A1V9Z1J4"/>
<keyword evidence="2 3" id="KW-0802">TPR repeat</keyword>